<dbReference type="AlphaFoldDB" id="A0A0D3EAM9"/>
<dbReference type="eggNOG" id="KOG0017">
    <property type="taxonomic scope" value="Eukaryota"/>
</dbReference>
<keyword evidence="2" id="KW-1185">Reference proteome</keyword>
<dbReference type="HOGENOM" id="CLU_1799144_0_0_1"/>
<accession>A0A0D3EAM9</accession>
<proteinExistence type="predicted"/>
<dbReference type="EnsemblPlants" id="Bo9g111160.1">
    <property type="protein sequence ID" value="Bo9g111160.1"/>
    <property type="gene ID" value="Bo9g111160"/>
</dbReference>
<sequence length="144" mass="16513">MTEEEENTFWVEQEKLAEEHAQITHSKHRQTREAADGYLDKIRDLRDYITKTAEEVKAVKSQIHHATSAAVEIDRLLEEAQKTPFTARITETKVSEPGKNKIPNYVGTTDPKAHLQTFQIAMGKAKLKENKRDAGHCRLFIENL</sequence>
<dbReference type="Proteomes" id="UP000032141">
    <property type="component" value="Chromosome C9"/>
</dbReference>
<evidence type="ECO:0000313" key="1">
    <source>
        <dbReference type="EnsemblPlants" id="Bo9g111160.1"/>
    </source>
</evidence>
<evidence type="ECO:0000313" key="2">
    <source>
        <dbReference type="Proteomes" id="UP000032141"/>
    </source>
</evidence>
<name>A0A0D3EAM9_BRAOL</name>
<dbReference type="OMA" id="EHAQITH"/>
<dbReference type="Gramene" id="Bo9g111160.1">
    <property type="protein sequence ID" value="Bo9g111160.1"/>
    <property type="gene ID" value="Bo9g111160"/>
</dbReference>
<organism evidence="1 2">
    <name type="scientific">Brassica oleracea var. oleracea</name>
    <dbReference type="NCBI Taxonomy" id="109376"/>
    <lineage>
        <taxon>Eukaryota</taxon>
        <taxon>Viridiplantae</taxon>
        <taxon>Streptophyta</taxon>
        <taxon>Embryophyta</taxon>
        <taxon>Tracheophyta</taxon>
        <taxon>Spermatophyta</taxon>
        <taxon>Magnoliopsida</taxon>
        <taxon>eudicotyledons</taxon>
        <taxon>Gunneridae</taxon>
        <taxon>Pentapetalae</taxon>
        <taxon>rosids</taxon>
        <taxon>malvids</taxon>
        <taxon>Brassicales</taxon>
        <taxon>Brassicaceae</taxon>
        <taxon>Brassiceae</taxon>
        <taxon>Brassica</taxon>
    </lineage>
</organism>
<reference evidence="1" key="2">
    <citation type="submission" date="2015-03" db="UniProtKB">
        <authorList>
            <consortium name="EnsemblPlants"/>
        </authorList>
    </citation>
    <scope>IDENTIFICATION</scope>
</reference>
<protein>
    <submittedName>
        <fullName evidence="1">Uncharacterized protein</fullName>
    </submittedName>
</protein>
<reference evidence="1 2" key="1">
    <citation type="journal article" date="2014" name="Genome Biol.">
        <title>Transcriptome and methylome profiling reveals relics of genome dominance in the mesopolyploid Brassica oleracea.</title>
        <authorList>
            <person name="Parkin I.A."/>
            <person name="Koh C."/>
            <person name="Tang H."/>
            <person name="Robinson S.J."/>
            <person name="Kagale S."/>
            <person name="Clarke W.E."/>
            <person name="Town C.D."/>
            <person name="Nixon J."/>
            <person name="Krishnakumar V."/>
            <person name="Bidwell S.L."/>
            <person name="Denoeud F."/>
            <person name="Belcram H."/>
            <person name="Links M.G."/>
            <person name="Just J."/>
            <person name="Clarke C."/>
            <person name="Bender T."/>
            <person name="Huebert T."/>
            <person name="Mason A.S."/>
            <person name="Pires J.C."/>
            <person name="Barker G."/>
            <person name="Moore J."/>
            <person name="Walley P.G."/>
            <person name="Manoli S."/>
            <person name="Batley J."/>
            <person name="Edwards D."/>
            <person name="Nelson M.N."/>
            <person name="Wang X."/>
            <person name="Paterson A.H."/>
            <person name="King G."/>
            <person name="Bancroft I."/>
            <person name="Chalhoub B."/>
            <person name="Sharpe A.G."/>
        </authorList>
    </citation>
    <scope>NUCLEOTIDE SEQUENCE</scope>
    <source>
        <strain evidence="1 2">cv. TO1000</strain>
    </source>
</reference>